<proteinExistence type="predicted"/>
<reference evidence="1" key="1">
    <citation type="submission" date="2021-06" db="EMBL/GenBank/DDBJ databases">
        <authorList>
            <person name="Gannon L."/>
            <person name="Redgwell R T."/>
            <person name="Michniewski S."/>
            <person name="Harrison D C."/>
            <person name="Millard A."/>
        </authorList>
    </citation>
    <scope>NUCLEOTIDE SEQUENCE</scope>
</reference>
<evidence type="ECO:0000313" key="1">
    <source>
        <dbReference type="EMBL" id="CAG7580602.1"/>
    </source>
</evidence>
<organism evidence="1">
    <name type="scientific">uncultured marine phage</name>
    <dbReference type="NCBI Taxonomy" id="707152"/>
    <lineage>
        <taxon>Viruses</taxon>
        <taxon>environmental samples</taxon>
    </lineage>
</organism>
<protein>
    <submittedName>
        <fullName evidence="1">Uncharacterized protein</fullName>
    </submittedName>
</protein>
<gene>
    <name evidence="1" type="ORF">SLAVMIC_00493</name>
</gene>
<accession>A0A8D9FR46</accession>
<name>A0A8D9FR46_9VIRU</name>
<dbReference type="EMBL" id="OU342829">
    <property type="protein sequence ID" value="CAG7580602.1"/>
    <property type="molecule type" value="Genomic_DNA"/>
</dbReference>
<sequence length="86" mass="10027">MKNILILAGDNDGGAWCWHLDDISQLDNYPKVKQIIENEVNKPNTWGINEDYECPVSDALNEAAGFMKDKKFPFVTEHLIYYYCRR</sequence>